<feature type="compositionally biased region" description="Low complexity" evidence="1">
    <location>
        <begin position="306"/>
        <end position="324"/>
    </location>
</feature>
<evidence type="ECO:0000259" key="2">
    <source>
        <dbReference type="Pfam" id="PF05627"/>
    </source>
</evidence>
<feature type="domain" description="RIN4 pathogenic type III effector avirulence factor Avr cleavage site" evidence="2">
    <location>
        <begin position="83"/>
        <end position="110"/>
    </location>
</feature>
<protein>
    <recommendedName>
        <fullName evidence="2">RIN4 pathogenic type III effector avirulence factor Avr cleavage site domain-containing protein</fullName>
    </recommendedName>
</protein>
<reference evidence="3" key="2">
    <citation type="journal article" date="2015" name="Data Brief">
        <title>Shoot transcriptome of the giant reed, Arundo donax.</title>
        <authorList>
            <person name="Barrero R.A."/>
            <person name="Guerrero F.D."/>
            <person name="Moolhuijzen P."/>
            <person name="Goolsby J.A."/>
            <person name="Tidwell J."/>
            <person name="Bellgard S.E."/>
            <person name="Bellgard M.I."/>
        </authorList>
    </citation>
    <scope>NUCLEOTIDE SEQUENCE</scope>
    <source>
        <tissue evidence="3">Shoot tissue taken approximately 20 cm above the soil surface</tissue>
    </source>
</reference>
<name>A0A0A8ZF16_ARUDO</name>
<feature type="region of interest" description="Disordered" evidence="1">
    <location>
        <begin position="1"/>
        <end position="21"/>
    </location>
</feature>
<feature type="compositionally biased region" description="Low complexity" evidence="1">
    <location>
        <begin position="259"/>
        <end position="274"/>
    </location>
</feature>
<dbReference type="EMBL" id="GBRH01260494">
    <property type="protein sequence ID" value="JAD37401.1"/>
    <property type="molecule type" value="Transcribed_RNA"/>
</dbReference>
<dbReference type="GO" id="GO:0005886">
    <property type="term" value="C:plasma membrane"/>
    <property type="evidence" value="ECO:0007669"/>
    <property type="project" value="TreeGrafter"/>
</dbReference>
<feature type="compositionally biased region" description="Low complexity" evidence="1">
    <location>
        <begin position="201"/>
        <end position="213"/>
    </location>
</feature>
<feature type="region of interest" description="Disordered" evidence="1">
    <location>
        <begin position="110"/>
        <end position="342"/>
    </location>
</feature>
<accession>A0A0A8ZF16</accession>
<dbReference type="PANTHER" id="PTHR33159:SF89">
    <property type="entry name" value="OS02G0189400 PROTEIN"/>
    <property type="match status" value="1"/>
</dbReference>
<dbReference type="InterPro" id="IPR040387">
    <property type="entry name" value="RIN4/NOI4"/>
</dbReference>
<dbReference type="InterPro" id="IPR008700">
    <property type="entry name" value="TypeIII_avirulence_cleave"/>
</dbReference>
<feature type="compositionally biased region" description="Polar residues" evidence="1">
    <location>
        <begin position="225"/>
        <end position="238"/>
    </location>
</feature>
<organism evidence="3">
    <name type="scientific">Arundo donax</name>
    <name type="common">Giant reed</name>
    <name type="synonym">Donax arundinaceus</name>
    <dbReference type="NCBI Taxonomy" id="35708"/>
    <lineage>
        <taxon>Eukaryota</taxon>
        <taxon>Viridiplantae</taxon>
        <taxon>Streptophyta</taxon>
        <taxon>Embryophyta</taxon>
        <taxon>Tracheophyta</taxon>
        <taxon>Spermatophyta</taxon>
        <taxon>Magnoliopsida</taxon>
        <taxon>Liliopsida</taxon>
        <taxon>Poales</taxon>
        <taxon>Poaceae</taxon>
        <taxon>PACMAD clade</taxon>
        <taxon>Arundinoideae</taxon>
        <taxon>Arundineae</taxon>
        <taxon>Arundo</taxon>
    </lineage>
</organism>
<proteinExistence type="predicted"/>
<feature type="domain" description="RIN4 pathogenic type III effector avirulence factor Avr cleavage site" evidence="2">
    <location>
        <begin position="339"/>
        <end position="372"/>
    </location>
</feature>
<dbReference type="PANTHER" id="PTHR33159">
    <property type="entry name" value="RPM1-INTERACTING PROTEIN 4 (RIN4) FAMILY PROTEIN"/>
    <property type="match status" value="1"/>
</dbReference>
<sequence length="422" mass="45698">MGAPRRLGNPTISSSSAGGTWRDPCLDTRTGLVLTGHACATDSNPLVIEQRSSPEDKPPELAWRALHHFAELHAVIQRSTMGHAVAPKFGSWDAENIGYTVFFEKVRENKGPAPAPATAPKAPGGGGYDFDPYEHYENLSRNVPSRPPSSHGHGGHVPPPAVHKAPGGYDFDPYEHYENLSRNVPSRSPSSHGSGHDHGHAPAAAAVPKAPGGYNFDPNEHYENLSRNVPSRPASSHGSGHAPAPQHRGGSNGYHRRTGSNGSSAASEASSRGSKFSPPKPYQPRYSNNNSYYHHQAQKGAGGYAHGQYHHNGAPAAQRVASASPSPPRHHVPPPRRPKPSAVPRFGVWDEQNAAMAAQGFTVQFEKVKRHREEVKAAAAPPVPPQLSPDYAVAPERRYRQRKAKKSFMSKLYRCMFPVVRE</sequence>
<evidence type="ECO:0000256" key="1">
    <source>
        <dbReference type="SAM" id="MobiDB-lite"/>
    </source>
</evidence>
<dbReference type="Pfam" id="PF05627">
    <property type="entry name" value="AvrRpt-cleavage"/>
    <property type="match status" value="2"/>
</dbReference>
<feature type="compositionally biased region" description="Basic residues" evidence="1">
    <location>
        <begin position="328"/>
        <end position="339"/>
    </location>
</feature>
<dbReference type="AlphaFoldDB" id="A0A0A8ZF16"/>
<evidence type="ECO:0000313" key="3">
    <source>
        <dbReference type="EMBL" id="JAD37401.1"/>
    </source>
</evidence>
<reference evidence="3" key="1">
    <citation type="submission" date="2014-09" db="EMBL/GenBank/DDBJ databases">
        <authorList>
            <person name="Magalhaes I.L.F."/>
            <person name="Oliveira U."/>
            <person name="Santos F.R."/>
            <person name="Vidigal T.H.D.A."/>
            <person name="Brescovit A.D."/>
            <person name="Santos A.J."/>
        </authorList>
    </citation>
    <scope>NUCLEOTIDE SEQUENCE</scope>
    <source>
        <tissue evidence="3">Shoot tissue taken approximately 20 cm above the soil surface</tissue>
    </source>
</reference>